<comment type="caution">
    <text evidence="2">The sequence shown here is derived from an EMBL/GenBank/DDBJ whole genome shotgun (WGS) entry which is preliminary data.</text>
</comment>
<sequence length="375" mass="41478">MMTWLATSMRGLRCGFVREVTYAQMLHRGVLAATIALTALVSSLIFPSSAQDARSLLEGMSSEDRAAWEEQQEWLAQQREEHLQQLETSRRSLSNTVNELRDARGEAPLAIDDGVSAQEQPATPAGVKTSIAAHDQDLIREIQTGLRDAGCYADDINGLWGDLSIAAAKRFAEHGDVVLPDEPSKIMLVVVDALRPRGRICPLVCSVTQEVRDGQCVKKTCPAGEQLLRDGRCVSAGAQVIKAMPERLRELELNREIQTLLWDAGCYTYAVDGDWGPRSKRAAKLFAEHARVTLPDEPSQDMLAILNANKPQGRVCPAPQPVQKTVPVRHGSSCTMGTSRLPERDCHFWHSMMQEDRHKGIRGGPAETRYNCQCR</sequence>
<feature type="coiled-coil region" evidence="1">
    <location>
        <begin position="76"/>
        <end position="103"/>
    </location>
</feature>
<evidence type="ECO:0008006" key="4">
    <source>
        <dbReference type="Google" id="ProtNLM"/>
    </source>
</evidence>
<accession>A0ABV2MZN6</accession>
<protein>
    <recommendedName>
        <fullName evidence="4">Peptidoglycan binding-like domain-containing protein</fullName>
    </recommendedName>
</protein>
<proteinExistence type="predicted"/>
<evidence type="ECO:0000313" key="3">
    <source>
        <dbReference type="Proteomes" id="UP001549076"/>
    </source>
</evidence>
<evidence type="ECO:0000313" key="2">
    <source>
        <dbReference type="EMBL" id="MET3791047.1"/>
    </source>
</evidence>
<dbReference type="RefSeq" id="WP_354193311.1">
    <property type="nucleotide sequence ID" value="NZ_JBEPML010000003.1"/>
</dbReference>
<gene>
    <name evidence="2" type="ORF">ABID37_001250</name>
</gene>
<keyword evidence="3" id="KW-1185">Reference proteome</keyword>
<organism evidence="2 3">
    <name type="scientific">Aquamicrobium terrae</name>
    <dbReference type="NCBI Taxonomy" id="1324945"/>
    <lineage>
        <taxon>Bacteria</taxon>
        <taxon>Pseudomonadati</taxon>
        <taxon>Pseudomonadota</taxon>
        <taxon>Alphaproteobacteria</taxon>
        <taxon>Hyphomicrobiales</taxon>
        <taxon>Phyllobacteriaceae</taxon>
        <taxon>Aquamicrobium</taxon>
    </lineage>
</organism>
<evidence type="ECO:0000256" key="1">
    <source>
        <dbReference type="SAM" id="Coils"/>
    </source>
</evidence>
<dbReference type="EMBL" id="JBEPML010000003">
    <property type="protein sequence ID" value="MET3791047.1"/>
    <property type="molecule type" value="Genomic_DNA"/>
</dbReference>
<dbReference type="Proteomes" id="UP001549076">
    <property type="component" value="Unassembled WGS sequence"/>
</dbReference>
<reference evidence="2 3" key="1">
    <citation type="submission" date="2024-06" db="EMBL/GenBank/DDBJ databases">
        <title>Genomic Encyclopedia of Type Strains, Phase IV (KMG-IV): sequencing the most valuable type-strain genomes for metagenomic binning, comparative biology and taxonomic classification.</title>
        <authorList>
            <person name="Goeker M."/>
        </authorList>
    </citation>
    <scope>NUCLEOTIDE SEQUENCE [LARGE SCALE GENOMIC DNA]</scope>
    <source>
        <strain evidence="2 3">DSM 27865</strain>
    </source>
</reference>
<name>A0ABV2MZN6_9HYPH</name>
<keyword evidence="1" id="KW-0175">Coiled coil</keyword>